<dbReference type="EC" id="3.4.19.12" evidence="9"/>
<dbReference type="InterPro" id="IPR036959">
    <property type="entry name" value="Peptidase_C12_UCH_sf"/>
</dbReference>
<comment type="similarity">
    <text evidence="2 8 9">Belongs to the peptidase C12 family.</text>
</comment>
<dbReference type="GO" id="GO:0016579">
    <property type="term" value="P:protein deubiquitination"/>
    <property type="evidence" value="ECO:0007669"/>
    <property type="project" value="TreeGrafter"/>
</dbReference>
<feature type="domain" description="UCH catalytic" evidence="11">
    <location>
        <begin position="619"/>
        <end position="848"/>
    </location>
</feature>
<dbReference type="Gene3D" id="3.40.532.10">
    <property type="entry name" value="Peptidase C12, ubiquitin carboxyl-terminal hydrolase"/>
    <property type="match status" value="1"/>
</dbReference>
<dbReference type="InterPro" id="IPR001578">
    <property type="entry name" value="Peptidase_C12_UCH"/>
</dbReference>
<evidence type="ECO:0000313" key="12">
    <source>
        <dbReference type="EMBL" id="KAI3428605.1"/>
    </source>
</evidence>
<proteinExistence type="inferred from homology"/>
<dbReference type="GO" id="GO:0005737">
    <property type="term" value="C:cytoplasm"/>
    <property type="evidence" value="ECO:0007669"/>
    <property type="project" value="TreeGrafter"/>
</dbReference>
<feature type="active site" description="Nucleophile" evidence="8">
    <location>
        <position position="710"/>
    </location>
</feature>
<dbReference type="Pfam" id="PF13374">
    <property type="entry name" value="TPR_10"/>
    <property type="match status" value="1"/>
</dbReference>
<keyword evidence="3 8" id="KW-0645">Protease</keyword>
<evidence type="ECO:0000256" key="2">
    <source>
        <dbReference type="ARBA" id="ARBA00009326"/>
    </source>
</evidence>
<organism evidence="12 13">
    <name type="scientific">Chlorella vulgaris</name>
    <name type="common">Green alga</name>
    <dbReference type="NCBI Taxonomy" id="3077"/>
    <lineage>
        <taxon>Eukaryota</taxon>
        <taxon>Viridiplantae</taxon>
        <taxon>Chlorophyta</taxon>
        <taxon>core chlorophytes</taxon>
        <taxon>Trebouxiophyceae</taxon>
        <taxon>Chlorellales</taxon>
        <taxon>Chlorellaceae</taxon>
        <taxon>Chlorella clade</taxon>
        <taxon>Chlorella</taxon>
    </lineage>
</organism>
<feature type="compositionally biased region" description="Basic residues" evidence="10">
    <location>
        <begin position="1"/>
        <end position="12"/>
    </location>
</feature>
<dbReference type="GO" id="GO:0006511">
    <property type="term" value="P:ubiquitin-dependent protein catabolic process"/>
    <property type="evidence" value="ECO:0007669"/>
    <property type="project" value="UniProtKB-UniRule"/>
</dbReference>
<feature type="active site" description="Proton donor" evidence="8">
    <location>
        <position position="788"/>
    </location>
</feature>
<keyword evidence="4 8" id="KW-0833">Ubl conjugation pathway</keyword>
<feature type="region of interest" description="Disordered" evidence="10">
    <location>
        <begin position="545"/>
        <end position="575"/>
    </location>
</feature>
<evidence type="ECO:0000256" key="5">
    <source>
        <dbReference type="ARBA" id="ARBA00022801"/>
    </source>
</evidence>
<evidence type="ECO:0000256" key="9">
    <source>
        <dbReference type="RuleBase" id="RU361215"/>
    </source>
</evidence>
<name>A0A9D4TLG1_CHLVU</name>
<dbReference type="InterPro" id="IPR057254">
    <property type="entry name" value="UCH_AS"/>
</dbReference>
<comment type="caution">
    <text evidence="12">The sequence shown here is derived from an EMBL/GenBank/DDBJ whole genome shotgun (WGS) entry which is preliminary data.</text>
</comment>
<dbReference type="InterPro" id="IPR011990">
    <property type="entry name" value="TPR-like_helical_dom_sf"/>
</dbReference>
<feature type="site" description="Transition state stabilizer" evidence="8">
    <location>
        <position position="704"/>
    </location>
</feature>
<dbReference type="PRINTS" id="PR00707">
    <property type="entry name" value="UBCTHYDRLASE"/>
</dbReference>
<dbReference type="CDD" id="cd09616">
    <property type="entry name" value="Peptidase_C12_UCH_L1_L3"/>
    <property type="match status" value="1"/>
</dbReference>
<reference evidence="12" key="2">
    <citation type="submission" date="2020-11" db="EMBL/GenBank/DDBJ databases">
        <authorList>
            <person name="Cecchin M."/>
            <person name="Marcolungo L."/>
            <person name="Rossato M."/>
            <person name="Girolomoni L."/>
            <person name="Cosentino E."/>
            <person name="Cuine S."/>
            <person name="Li-Beisson Y."/>
            <person name="Delledonne M."/>
            <person name="Ballottari M."/>
        </authorList>
    </citation>
    <scope>NUCLEOTIDE SEQUENCE</scope>
    <source>
        <strain evidence="12">211/11P</strain>
        <tissue evidence="12">Whole cell</tissue>
    </source>
</reference>
<keyword evidence="7" id="KW-0802">TPR repeat</keyword>
<dbReference type="PANTHER" id="PTHR10589">
    <property type="entry name" value="UBIQUITIN CARBOXYL-TERMINAL HYDROLASE"/>
    <property type="match status" value="1"/>
</dbReference>
<dbReference type="Proteomes" id="UP001055712">
    <property type="component" value="Unassembled WGS sequence"/>
</dbReference>
<dbReference type="SUPFAM" id="SSF48452">
    <property type="entry name" value="TPR-like"/>
    <property type="match status" value="1"/>
</dbReference>
<dbReference type="InterPro" id="IPR038765">
    <property type="entry name" value="Papain-like_cys_pep_sf"/>
</dbReference>
<keyword evidence="6 8" id="KW-0788">Thiol protease</keyword>
<keyword evidence="5 8" id="KW-0378">Hydrolase</keyword>
<dbReference type="FunFam" id="3.40.532.10:FF:000006">
    <property type="entry name" value="Ubiquitin carboxyl-terminal hydrolase"/>
    <property type="match status" value="1"/>
</dbReference>
<dbReference type="Gene3D" id="1.25.40.10">
    <property type="entry name" value="Tetratricopeptide repeat domain"/>
    <property type="match status" value="2"/>
</dbReference>
<feature type="region of interest" description="Disordered" evidence="10">
    <location>
        <begin position="1"/>
        <end position="104"/>
    </location>
</feature>
<protein>
    <recommendedName>
        <fullName evidence="9">Ubiquitin carboxyl-terminal hydrolase</fullName>
        <ecNumber evidence="9">3.4.19.12</ecNumber>
    </recommendedName>
</protein>
<dbReference type="OrthoDB" id="427186at2759"/>
<evidence type="ECO:0000256" key="6">
    <source>
        <dbReference type="ARBA" id="ARBA00022807"/>
    </source>
</evidence>
<dbReference type="Pfam" id="PF01088">
    <property type="entry name" value="Peptidase_C12"/>
    <property type="match status" value="1"/>
</dbReference>
<evidence type="ECO:0000313" key="13">
    <source>
        <dbReference type="Proteomes" id="UP001055712"/>
    </source>
</evidence>
<evidence type="ECO:0000256" key="4">
    <source>
        <dbReference type="ARBA" id="ARBA00022786"/>
    </source>
</evidence>
<sequence length="852" mass="88235">MLKAIKKLKKQLGTRPADGSQAPSVGGAGLPPRPLATAPAGGVTAAVQQQQARSSTAVAAASPQAQPSPRSAPPSARTSPSVSVGDAASSRSRPPSPSCLQYHDEAGRELGVDYELVAGALDLDGGLEHGHGSGGASPSQADAQQQHAAQNTANGGADDSEPHQQQQQAWHGSRPSSRGPSTDDEAAGTAAQGGSDAAAAATGSAAAAEAAACDGITDALATMMYLTEDADDCVSVVSDALSDEDFPDDISELSRALEALEGEALGSSPASLAGSSSLGGAGSGGLDDQLAERLGISPDAGDPTAFSQQMAKLYNNLGLKMMERRNHEEALGLLRKAEAIVENDAMWRGQEQAQRRQRMRAITFNNLGCLLKRRNQPQLALQYLQKALALEEKDGPVQNSSSTHLNISAAFSALKRPKEALAHAERAIILLQRHLWAPHLPFQDGLSFLVRQLAAPGASHHLLASANVLAMAYHNAAVEHEKLGHLREALVSFTRALLIATKCLGAKAAMTASLSKALKAFQQRQARYLPSGAVHAARKAPSTLASSALQSKRGAGHSRSGSKLVASGKTSSSLAGKSMGSLVAAAANGKATLPLDKASRTGAILAVSKRSVASTMGKKWVPLEANPDVLNDFAAKLGVSTNRFQFTDVWGLDSELLAMVPSPAVAVLLLFPITEATEAARKEEQAGIEAAGQDVSPSLYYMKQTIGNACGTIALLHAVANNRQSLDLADESFMDQFLEATACLDPAARGAYLEQPPAGAPDIDSIHQAAAQQGATAAPAAEEEVNLHFAAFVAADGALYELDGRKAGPINHGPCTEGQLLEATAQVVREKFIERANSIQFSLIALAAAGGN</sequence>
<dbReference type="AlphaFoldDB" id="A0A9D4TLG1"/>
<dbReference type="SUPFAM" id="SSF54001">
    <property type="entry name" value="Cysteine proteinases"/>
    <property type="match status" value="1"/>
</dbReference>
<evidence type="ECO:0000256" key="1">
    <source>
        <dbReference type="ARBA" id="ARBA00000707"/>
    </source>
</evidence>
<gene>
    <name evidence="12" type="ORF">D9Q98_007428</name>
</gene>
<reference evidence="12" key="1">
    <citation type="journal article" date="2019" name="Plant J.">
        <title>Chlorella vulgaris genome assembly and annotation reveals the molecular basis for metabolic acclimation to high light conditions.</title>
        <authorList>
            <person name="Cecchin M."/>
            <person name="Marcolungo L."/>
            <person name="Rossato M."/>
            <person name="Girolomoni L."/>
            <person name="Cosentino E."/>
            <person name="Cuine S."/>
            <person name="Li-Beisson Y."/>
            <person name="Delledonne M."/>
            <person name="Ballottari M."/>
        </authorList>
    </citation>
    <scope>NUCLEOTIDE SEQUENCE</scope>
    <source>
        <strain evidence="12">211/11P</strain>
    </source>
</reference>
<feature type="compositionally biased region" description="Low complexity" evidence="10">
    <location>
        <begin position="136"/>
        <end position="157"/>
    </location>
</feature>
<dbReference type="EMBL" id="SIDB01000009">
    <property type="protein sequence ID" value="KAI3428605.1"/>
    <property type="molecule type" value="Genomic_DNA"/>
</dbReference>
<evidence type="ECO:0000256" key="3">
    <source>
        <dbReference type="ARBA" id="ARBA00022670"/>
    </source>
</evidence>
<dbReference type="GO" id="GO:0004843">
    <property type="term" value="F:cysteine-type deubiquitinase activity"/>
    <property type="evidence" value="ECO:0007669"/>
    <property type="project" value="UniProtKB-UniRule"/>
</dbReference>
<accession>A0A9D4TLG1</accession>
<evidence type="ECO:0000256" key="8">
    <source>
        <dbReference type="PROSITE-ProRule" id="PRU01393"/>
    </source>
</evidence>
<feature type="compositionally biased region" description="Polar residues" evidence="10">
    <location>
        <begin position="163"/>
        <end position="180"/>
    </location>
</feature>
<keyword evidence="13" id="KW-1185">Reference proteome</keyword>
<feature type="site" description="Important for enzyme activity" evidence="8">
    <location>
        <position position="803"/>
    </location>
</feature>
<feature type="compositionally biased region" description="Low complexity" evidence="10">
    <location>
        <begin position="36"/>
        <end position="93"/>
    </location>
</feature>
<feature type="repeat" description="TPR" evidence="7">
    <location>
        <begin position="361"/>
        <end position="394"/>
    </location>
</feature>
<dbReference type="InterPro" id="IPR019734">
    <property type="entry name" value="TPR_rpt"/>
</dbReference>
<feature type="repeat" description="TPR" evidence="7">
    <location>
        <begin position="311"/>
        <end position="344"/>
    </location>
</feature>
<dbReference type="PROSITE" id="PS50005">
    <property type="entry name" value="TPR"/>
    <property type="match status" value="2"/>
</dbReference>
<dbReference type="PROSITE" id="PS00140">
    <property type="entry name" value="UCH_1"/>
    <property type="match status" value="1"/>
</dbReference>
<evidence type="ECO:0000256" key="10">
    <source>
        <dbReference type="SAM" id="MobiDB-lite"/>
    </source>
</evidence>
<feature type="region of interest" description="Disordered" evidence="10">
    <location>
        <begin position="123"/>
        <end position="195"/>
    </location>
</feature>
<dbReference type="SMART" id="SM00028">
    <property type="entry name" value="TPR"/>
    <property type="match status" value="4"/>
</dbReference>
<evidence type="ECO:0000259" key="11">
    <source>
        <dbReference type="PROSITE" id="PS52048"/>
    </source>
</evidence>
<dbReference type="PROSITE" id="PS52048">
    <property type="entry name" value="UCH_DOMAIN"/>
    <property type="match status" value="1"/>
</dbReference>
<evidence type="ECO:0000256" key="7">
    <source>
        <dbReference type="PROSITE-ProRule" id="PRU00339"/>
    </source>
</evidence>
<comment type="catalytic activity">
    <reaction evidence="1 8 9">
        <text>Thiol-dependent hydrolysis of ester, thioester, amide, peptide and isopeptide bonds formed by the C-terminal Gly of ubiquitin (a 76-residue protein attached to proteins as an intracellular targeting signal).</text>
        <dbReference type="EC" id="3.4.19.12"/>
    </reaction>
</comment>
<dbReference type="PANTHER" id="PTHR10589:SF17">
    <property type="entry name" value="UBIQUITIN CARBOXYL-TERMINAL HYDROLASE"/>
    <property type="match status" value="1"/>
</dbReference>